<keyword evidence="1" id="KW-1133">Transmembrane helix</keyword>
<dbReference type="InParanoid" id="A0A448YNX5"/>
<keyword evidence="3" id="KW-1185">Reference proteome</keyword>
<dbReference type="EMBL" id="CAACVR010000023">
    <property type="protein sequence ID" value="VEU22577.1"/>
    <property type="molecule type" value="Genomic_DNA"/>
</dbReference>
<gene>
    <name evidence="2" type="ORF">BRENAR_LOCUS3308</name>
</gene>
<reference evidence="2 3" key="1">
    <citation type="submission" date="2018-12" db="EMBL/GenBank/DDBJ databases">
        <authorList>
            <person name="Tiukova I."/>
            <person name="Dainat J."/>
        </authorList>
    </citation>
    <scope>NUCLEOTIDE SEQUENCE [LARGE SCALE GENOMIC DNA]</scope>
</reference>
<evidence type="ECO:0000313" key="3">
    <source>
        <dbReference type="Proteomes" id="UP000290900"/>
    </source>
</evidence>
<dbReference type="OrthoDB" id="2141050at2759"/>
<name>A0A448YNX5_BRENA</name>
<dbReference type="AlphaFoldDB" id="A0A448YNX5"/>
<accession>A0A448YNX5</accession>
<evidence type="ECO:0000313" key="2">
    <source>
        <dbReference type="EMBL" id="VEU22577.1"/>
    </source>
</evidence>
<feature type="transmembrane region" description="Helical" evidence="1">
    <location>
        <begin position="24"/>
        <end position="45"/>
    </location>
</feature>
<sequence length="76" mass="8691">MLLGWAAFGIGARALQMGIRQAPLSYYPLGYVYSAGFWVGFGYLFDSWVEKNNTLLELRMQKLRRTRENAQLEGAK</sequence>
<protein>
    <submittedName>
        <fullName evidence="2">DEKNAAC103669</fullName>
    </submittedName>
</protein>
<organism evidence="2 3">
    <name type="scientific">Brettanomyces naardenensis</name>
    <name type="common">Yeast</name>
    <dbReference type="NCBI Taxonomy" id="13370"/>
    <lineage>
        <taxon>Eukaryota</taxon>
        <taxon>Fungi</taxon>
        <taxon>Dikarya</taxon>
        <taxon>Ascomycota</taxon>
        <taxon>Saccharomycotina</taxon>
        <taxon>Pichiomycetes</taxon>
        <taxon>Pichiales</taxon>
        <taxon>Pichiaceae</taxon>
        <taxon>Brettanomyces</taxon>
    </lineage>
</organism>
<dbReference type="Proteomes" id="UP000290900">
    <property type="component" value="Unassembled WGS sequence"/>
</dbReference>
<evidence type="ECO:0000256" key="1">
    <source>
        <dbReference type="SAM" id="Phobius"/>
    </source>
</evidence>
<proteinExistence type="predicted"/>
<keyword evidence="1" id="KW-0472">Membrane</keyword>
<keyword evidence="1" id="KW-0812">Transmembrane</keyword>